<dbReference type="PROSITE" id="PS01283">
    <property type="entry name" value="TBOX_1"/>
    <property type="match status" value="1"/>
</dbReference>
<dbReference type="PANTHER" id="PTHR11267:SF204">
    <property type="entry name" value="SPADETAIL"/>
    <property type="match status" value="1"/>
</dbReference>
<evidence type="ECO:0000256" key="7">
    <source>
        <dbReference type="SAM" id="MobiDB-lite"/>
    </source>
</evidence>
<dbReference type="Gene3D" id="2.60.40.820">
    <property type="entry name" value="Transcription factor, T-box"/>
    <property type="match status" value="1"/>
</dbReference>
<keyword evidence="2" id="KW-0805">Transcription regulation</keyword>
<protein>
    <submittedName>
        <fullName evidence="8">Uncharacterized protein</fullName>
    </submittedName>
</protein>
<sequence>MYGMQQLPQPGVGAGPAIAFPGPGAGAGISVELVNPQLWEQFHAARTEMIVTKTGRKLFPKLDISVCGLDPRRTYGIHLRLQRADEKKYRYSSSTWSASADDDDACFPRTPPVESNEGFAQLGEVWMAKSIEFTNFKITNNLEESRKGMILVQTLHKYVPVIYIYDLTTGITHSNLASGMVKEEVLHLAEFITVTAYQSEAIKSLKTEHNPFAKGCRGAAAKLQQQNEEVQQLQQQRNKRSYSPKSNPGLVGHRSADGAPSSKLASPAFPNMASMSSPSYALPTVPYQPPSNPFPSPPQETRASPATVPQQQQHHFQFPPPPPSFPGFDPSFAPIMMQPFPFASYFPLPGLAATPMEYGSMQQMVQHQQQQQYLPAPYTPQNQPEPDSNGNSPANSSYGQSPYTSMHFQAMGQMTFQTPDATAELPEVQDDDDAVSDSDEDDDQLANL</sequence>
<dbReference type="SMART" id="SM00425">
    <property type="entry name" value="TBOX"/>
    <property type="match status" value="1"/>
</dbReference>
<accession>A0A454Y254</accession>
<feature type="compositionally biased region" description="Polar residues" evidence="7">
    <location>
        <begin position="379"/>
        <end position="420"/>
    </location>
</feature>
<keyword evidence="9" id="KW-1185">Reference proteome</keyword>
<feature type="region of interest" description="Disordered" evidence="7">
    <location>
        <begin position="283"/>
        <end position="327"/>
    </location>
</feature>
<dbReference type="PROSITE" id="PS50252">
    <property type="entry name" value="TBOX_3"/>
    <property type="match status" value="1"/>
</dbReference>
<dbReference type="GO" id="GO:0045893">
    <property type="term" value="P:positive regulation of DNA-templated transcription"/>
    <property type="evidence" value="ECO:0007669"/>
    <property type="project" value="InterPro"/>
</dbReference>
<dbReference type="OMA" id="NHFESAR"/>
<feature type="region of interest" description="Disordered" evidence="7">
    <location>
        <begin position="219"/>
        <end position="265"/>
    </location>
</feature>
<dbReference type="CDD" id="cd00182">
    <property type="entry name" value="T-box"/>
    <property type="match status" value="1"/>
</dbReference>
<dbReference type="PANTHER" id="PTHR11267">
    <property type="entry name" value="T-BOX PROTEIN-RELATED"/>
    <property type="match status" value="1"/>
</dbReference>
<gene>
    <name evidence="8" type="primary">WBGene00094808</name>
</gene>
<dbReference type="GO" id="GO:0000978">
    <property type="term" value="F:RNA polymerase II cis-regulatory region sequence-specific DNA binding"/>
    <property type="evidence" value="ECO:0000318"/>
    <property type="project" value="GO_Central"/>
</dbReference>
<comment type="caution">
    <text evidence="6">Lacks conserved residue(s) required for the propagation of feature annotation.</text>
</comment>
<name>A0A454Y254_PRIPA</name>
<keyword evidence="4" id="KW-0804">Transcription</keyword>
<dbReference type="GO" id="GO:0000785">
    <property type="term" value="C:chromatin"/>
    <property type="evidence" value="ECO:0000318"/>
    <property type="project" value="GO_Central"/>
</dbReference>
<dbReference type="GO" id="GO:0000981">
    <property type="term" value="F:DNA-binding transcription factor activity, RNA polymerase II-specific"/>
    <property type="evidence" value="ECO:0000318"/>
    <property type="project" value="GO_Central"/>
</dbReference>
<proteinExistence type="predicted"/>
<dbReference type="GO" id="GO:0005634">
    <property type="term" value="C:nucleus"/>
    <property type="evidence" value="ECO:0000318"/>
    <property type="project" value="GO_Central"/>
</dbReference>
<feature type="compositionally biased region" description="Pro residues" evidence="7">
    <location>
        <begin position="286"/>
        <end position="298"/>
    </location>
</feature>
<dbReference type="OrthoDB" id="7442607at2759"/>
<evidence type="ECO:0000256" key="3">
    <source>
        <dbReference type="ARBA" id="ARBA00023125"/>
    </source>
</evidence>
<organism evidence="8 9">
    <name type="scientific">Pristionchus pacificus</name>
    <name type="common">Parasitic nematode worm</name>
    <dbReference type="NCBI Taxonomy" id="54126"/>
    <lineage>
        <taxon>Eukaryota</taxon>
        <taxon>Metazoa</taxon>
        <taxon>Ecdysozoa</taxon>
        <taxon>Nematoda</taxon>
        <taxon>Chromadorea</taxon>
        <taxon>Rhabditida</taxon>
        <taxon>Rhabditina</taxon>
        <taxon>Diplogasteromorpha</taxon>
        <taxon>Diplogasteroidea</taxon>
        <taxon>Neodiplogasteridae</taxon>
        <taxon>Pristionchus</taxon>
    </lineage>
</organism>
<keyword evidence="3 6" id="KW-0238">DNA-binding</keyword>
<keyword evidence="5 6" id="KW-0539">Nucleus</keyword>
<reference evidence="8" key="2">
    <citation type="submission" date="2022-06" db="UniProtKB">
        <authorList>
            <consortium name="EnsemblMetazoa"/>
        </authorList>
    </citation>
    <scope>IDENTIFICATION</scope>
    <source>
        <strain evidence="8">PS312</strain>
    </source>
</reference>
<accession>A0A8R1U6V3</accession>
<dbReference type="FunFam" id="2.60.40.820:FF:000013">
    <property type="entry name" value="T-box transcription factor tbx-9"/>
    <property type="match status" value="1"/>
</dbReference>
<dbReference type="AlphaFoldDB" id="A0A454Y254"/>
<evidence type="ECO:0000256" key="5">
    <source>
        <dbReference type="ARBA" id="ARBA00023242"/>
    </source>
</evidence>
<dbReference type="InterPro" id="IPR046360">
    <property type="entry name" value="T-box_DNA-bd"/>
</dbReference>
<dbReference type="PRINTS" id="PR00937">
    <property type="entry name" value="TBOX"/>
</dbReference>
<dbReference type="InterPro" id="IPR008967">
    <property type="entry name" value="p53-like_TF_DNA-bd_sf"/>
</dbReference>
<evidence type="ECO:0000256" key="6">
    <source>
        <dbReference type="PROSITE-ProRule" id="PRU00201"/>
    </source>
</evidence>
<feature type="compositionally biased region" description="Low complexity" evidence="7">
    <location>
        <begin position="222"/>
        <end position="236"/>
    </location>
</feature>
<dbReference type="EnsemblMetazoa" id="PPA05254.1">
    <property type="protein sequence ID" value="PPA05254.1"/>
    <property type="gene ID" value="WBGene00094808"/>
</dbReference>
<feature type="compositionally biased region" description="Acidic residues" evidence="7">
    <location>
        <begin position="427"/>
        <end position="448"/>
    </location>
</feature>
<dbReference type="InterPro" id="IPR036960">
    <property type="entry name" value="T-box_sf"/>
</dbReference>
<dbReference type="SUPFAM" id="SSF49417">
    <property type="entry name" value="p53-like transcription factors"/>
    <property type="match status" value="1"/>
</dbReference>
<dbReference type="GO" id="GO:0001708">
    <property type="term" value="P:cell fate specification"/>
    <property type="evidence" value="ECO:0000318"/>
    <property type="project" value="GO_Central"/>
</dbReference>
<dbReference type="Proteomes" id="UP000005239">
    <property type="component" value="Unassembled WGS sequence"/>
</dbReference>
<evidence type="ECO:0000313" key="9">
    <source>
        <dbReference type="Proteomes" id="UP000005239"/>
    </source>
</evidence>
<evidence type="ECO:0000256" key="2">
    <source>
        <dbReference type="ARBA" id="ARBA00023015"/>
    </source>
</evidence>
<evidence type="ECO:0000256" key="4">
    <source>
        <dbReference type="ARBA" id="ARBA00023163"/>
    </source>
</evidence>
<comment type="subcellular location">
    <subcellularLocation>
        <location evidence="1 6">Nucleus</location>
    </subcellularLocation>
</comment>
<dbReference type="InterPro" id="IPR001699">
    <property type="entry name" value="TF_T-box"/>
</dbReference>
<dbReference type="Pfam" id="PF00907">
    <property type="entry name" value="T-box"/>
    <property type="match status" value="1"/>
</dbReference>
<dbReference type="GO" id="GO:0006357">
    <property type="term" value="P:regulation of transcription by RNA polymerase II"/>
    <property type="evidence" value="ECO:0000318"/>
    <property type="project" value="GO_Central"/>
</dbReference>
<reference evidence="9" key="1">
    <citation type="journal article" date="2008" name="Nat. Genet.">
        <title>The Pristionchus pacificus genome provides a unique perspective on nematode lifestyle and parasitism.</title>
        <authorList>
            <person name="Dieterich C."/>
            <person name="Clifton S.W."/>
            <person name="Schuster L.N."/>
            <person name="Chinwalla A."/>
            <person name="Delehaunty K."/>
            <person name="Dinkelacker I."/>
            <person name="Fulton L."/>
            <person name="Fulton R."/>
            <person name="Godfrey J."/>
            <person name="Minx P."/>
            <person name="Mitreva M."/>
            <person name="Roeseler W."/>
            <person name="Tian H."/>
            <person name="Witte H."/>
            <person name="Yang S.P."/>
            <person name="Wilson R.K."/>
            <person name="Sommer R.J."/>
        </authorList>
    </citation>
    <scope>NUCLEOTIDE SEQUENCE [LARGE SCALE GENOMIC DNA]</scope>
    <source>
        <strain evidence="9">PS312</strain>
    </source>
</reference>
<feature type="region of interest" description="Disordered" evidence="7">
    <location>
        <begin position="376"/>
        <end position="448"/>
    </location>
</feature>
<evidence type="ECO:0000256" key="1">
    <source>
        <dbReference type="ARBA" id="ARBA00004123"/>
    </source>
</evidence>
<evidence type="ECO:0000313" key="8">
    <source>
        <dbReference type="EnsemblMetazoa" id="PPA05254.1"/>
    </source>
</evidence>
<dbReference type="InterPro" id="IPR018186">
    <property type="entry name" value="TF_T-box_CS"/>
</dbReference>